<proteinExistence type="predicted"/>
<feature type="compositionally biased region" description="Low complexity" evidence="3">
    <location>
        <begin position="1"/>
        <end position="16"/>
    </location>
</feature>
<dbReference type="InterPro" id="IPR004088">
    <property type="entry name" value="KH_dom_type_1"/>
</dbReference>
<keyword evidence="2" id="KW-0694">RNA-binding</keyword>
<dbReference type="InterPro" id="IPR036612">
    <property type="entry name" value="KH_dom_type_1_sf"/>
</dbReference>
<feature type="compositionally biased region" description="Low complexity" evidence="3">
    <location>
        <begin position="31"/>
        <end position="43"/>
    </location>
</feature>
<evidence type="ECO:0000256" key="1">
    <source>
        <dbReference type="ARBA" id="ARBA00022737"/>
    </source>
</evidence>
<dbReference type="Pfam" id="PF00013">
    <property type="entry name" value="KH_1"/>
    <property type="match status" value="3"/>
</dbReference>
<accession>A0ABP1AHL1</accession>
<feature type="region of interest" description="Disordered" evidence="3">
    <location>
        <begin position="1"/>
        <end position="87"/>
    </location>
</feature>
<feature type="compositionally biased region" description="Basic and acidic residues" evidence="3">
    <location>
        <begin position="62"/>
        <end position="87"/>
    </location>
</feature>
<reference evidence="5" key="1">
    <citation type="submission" date="2024-03" db="EMBL/GenBank/DDBJ databases">
        <authorList>
            <consortium name="ELIXIR-Norway"/>
            <consortium name="Elixir Norway"/>
        </authorList>
    </citation>
    <scope>NUCLEOTIDE SEQUENCE</scope>
</reference>
<dbReference type="CDD" id="cd22460">
    <property type="entry name" value="KH-I_PEPPER_rpt2_like"/>
    <property type="match status" value="1"/>
</dbReference>
<feature type="region of interest" description="Disordered" evidence="3">
    <location>
        <begin position="286"/>
        <end position="314"/>
    </location>
</feature>
<dbReference type="SMART" id="SM00322">
    <property type="entry name" value="KH"/>
    <property type="match status" value="3"/>
</dbReference>
<feature type="domain" description="K Homology" evidence="4">
    <location>
        <begin position="186"/>
        <end position="261"/>
    </location>
</feature>
<dbReference type="CDD" id="cd22461">
    <property type="entry name" value="KH-I_PEPPER_like_rpt3"/>
    <property type="match status" value="1"/>
</dbReference>
<protein>
    <recommendedName>
        <fullName evidence="4">K Homology domain-containing protein</fullName>
    </recommendedName>
</protein>
<organism evidence="5 6">
    <name type="scientific">Sphagnum jensenii</name>
    <dbReference type="NCBI Taxonomy" id="128206"/>
    <lineage>
        <taxon>Eukaryota</taxon>
        <taxon>Viridiplantae</taxon>
        <taxon>Streptophyta</taxon>
        <taxon>Embryophyta</taxon>
        <taxon>Bryophyta</taxon>
        <taxon>Sphagnophytina</taxon>
        <taxon>Sphagnopsida</taxon>
        <taxon>Sphagnales</taxon>
        <taxon>Sphagnaceae</taxon>
        <taxon>Sphagnum</taxon>
    </lineage>
</organism>
<feature type="compositionally biased region" description="Polar residues" evidence="3">
    <location>
        <begin position="295"/>
        <end position="314"/>
    </location>
</feature>
<gene>
    <name evidence="5" type="ORF">CSSPJE1EN2_LOCUS5025</name>
</gene>
<dbReference type="InterPro" id="IPR004087">
    <property type="entry name" value="KH_dom"/>
</dbReference>
<dbReference type="Gene3D" id="3.30.310.210">
    <property type="match status" value="1"/>
</dbReference>
<dbReference type="PANTHER" id="PTHR10288">
    <property type="entry name" value="KH DOMAIN CONTAINING RNA BINDING PROTEIN"/>
    <property type="match status" value="1"/>
</dbReference>
<feature type="region of interest" description="Disordered" evidence="3">
    <location>
        <begin position="326"/>
        <end position="360"/>
    </location>
</feature>
<evidence type="ECO:0000313" key="6">
    <source>
        <dbReference type="Proteomes" id="UP001497522"/>
    </source>
</evidence>
<dbReference type="PROSITE" id="PS50084">
    <property type="entry name" value="KH_TYPE_1"/>
    <property type="match status" value="3"/>
</dbReference>
<keyword evidence="1" id="KW-0677">Repeat</keyword>
<keyword evidence="6" id="KW-1185">Reference proteome</keyword>
<evidence type="ECO:0000259" key="4">
    <source>
        <dbReference type="SMART" id="SM00322"/>
    </source>
</evidence>
<evidence type="ECO:0000256" key="2">
    <source>
        <dbReference type="PROSITE-ProRule" id="PRU00117"/>
    </source>
</evidence>
<name>A0ABP1AHL1_9BRYO</name>
<dbReference type="SUPFAM" id="SSF54791">
    <property type="entry name" value="Eukaryotic type KH-domain (KH-domain type I)"/>
    <property type="match status" value="3"/>
</dbReference>
<feature type="compositionally biased region" description="Low complexity" evidence="3">
    <location>
        <begin position="327"/>
        <end position="336"/>
    </location>
</feature>
<dbReference type="Gene3D" id="3.30.1370.10">
    <property type="entry name" value="K Homology domain, type 1"/>
    <property type="match status" value="1"/>
</dbReference>
<dbReference type="Proteomes" id="UP001497522">
    <property type="component" value="Chromosome 12"/>
</dbReference>
<dbReference type="EMBL" id="OZ023713">
    <property type="protein sequence ID" value="CAK9862030.1"/>
    <property type="molecule type" value="Genomic_DNA"/>
</dbReference>
<sequence length="487" mass="52859">MEEVVAPAEAVAVDAAPAEEEEEEEEEEQQQQEPEPAAEEVAPSSVVPLSQEEEEELQQQDDQQKDEGKAPTQKRDRDELEKEADKKWAGWPGDNVFRLLVPVQKVGGIIGRKGEFVKKMCEDTRSRIKVLEGVPGTPERIVLVSAREDPDATVSPAMEGLLRVHRRVIDSSEPESADGEMAGGGGPVSSRLLVAATQAGSLIGRQGATIKSIQDASGATVRILPPEDLPLCALSDDRVVEIQGEARVVQRAMELVVSHLRKFLVDHSVLTLFELNRAVTSQQQQSAQSAWQGSNKGMQHQQQQQAPSYVNANDTSYYPQATADLAQHNQQQQQDHMQQHHHHGVSMYGRDPSMTSVAGPPPAPIITQITQHMQIPLSYADDVIGTAGANISYLRRTSGATITIQESRGVPGEMTVEIHGSASQVQTAQQLIENFMAGATGGPQVAYNNSVDTSYTYPTQASMYSTNPATGPSTAGYTSHYNTSYGY</sequence>
<feature type="compositionally biased region" description="Acidic residues" evidence="3">
    <location>
        <begin position="17"/>
        <end position="30"/>
    </location>
</feature>
<evidence type="ECO:0000256" key="3">
    <source>
        <dbReference type="SAM" id="MobiDB-lite"/>
    </source>
</evidence>
<dbReference type="CDD" id="cd22459">
    <property type="entry name" value="KH-I_PEPPER_rpt1_like"/>
    <property type="match status" value="1"/>
</dbReference>
<evidence type="ECO:0000313" key="5">
    <source>
        <dbReference type="EMBL" id="CAK9862030.1"/>
    </source>
</evidence>
<feature type="domain" description="K Homology" evidence="4">
    <location>
        <begin position="93"/>
        <end position="166"/>
    </location>
</feature>
<feature type="domain" description="K Homology" evidence="4">
    <location>
        <begin position="367"/>
        <end position="437"/>
    </location>
</feature>